<comment type="caution">
    <text evidence="3">The sequence shown here is derived from an EMBL/GenBank/DDBJ whole genome shotgun (WGS) entry which is preliminary data.</text>
</comment>
<feature type="chain" id="PRO_5045040546" evidence="2">
    <location>
        <begin position="22"/>
        <end position="238"/>
    </location>
</feature>
<feature type="region of interest" description="Disordered" evidence="1">
    <location>
        <begin position="65"/>
        <end position="108"/>
    </location>
</feature>
<name>A0ABQ1PCS0_9GAMM</name>
<evidence type="ECO:0000256" key="2">
    <source>
        <dbReference type="SAM" id="SignalP"/>
    </source>
</evidence>
<keyword evidence="2" id="KW-0732">Signal</keyword>
<organism evidence="3 4">
    <name type="scientific">Halopseudomonas salina</name>
    <dbReference type="NCBI Taxonomy" id="1323744"/>
    <lineage>
        <taxon>Bacteria</taxon>
        <taxon>Pseudomonadati</taxon>
        <taxon>Pseudomonadota</taxon>
        <taxon>Gammaproteobacteria</taxon>
        <taxon>Pseudomonadales</taxon>
        <taxon>Pseudomonadaceae</taxon>
        <taxon>Halopseudomonas</taxon>
    </lineage>
</organism>
<keyword evidence="4" id="KW-1185">Reference proteome</keyword>
<evidence type="ECO:0000256" key="1">
    <source>
        <dbReference type="SAM" id="MobiDB-lite"/>
    </source>
</evidence>
<reference evidence="4" key="1">
    <citation type="journal article" date="2019" name="Int. J. Syst. Evol. Microbiol.">
        <title>The Global Catalogue of Microorganisms (GCM) 10K type strain sequencing project: providing services to taxonomists for standard genome sequencing and annotation.</title>
        <authorList>
            <consortium name="The Broad Institute Genomics Platform"/>
            <consortium name="The Broad Institute Genome Sequencing Center for Infectious Disease"/>
            <person name="Wu L."/>
            <person name="Ma J."/>
        </authorList>
    </citation>
    <scope>NUCLEOTIDE SEQUENCE [LARGE SCALE GENOMIC DNA]</scope>
    <source>
        <strain evidence="4">CGMCC 1.12482</strain>
    </source>
</reference>
<proteinExistence type="predicted"/>
<accession>A0ABQ1PCS0</accession>
<dbReference type="RefSeq" id="WP_150276485.1">
    <property type="nucleotide sequence ID" value="NZ_BMFF01000002.1"/>
</dbReference>
<evidence type="ECO:0000313" key="3">
    <source>
        <dbReference type="EMBL" id="GGC94709.1"/>
    </source>
</evidence>
<gene>
    <name evidence="3" type="ORF">GCM10007418_12850</name>
</gene>
<evidence type="ECO:0000313" key="4">
    <source>
        <dbReference type="Proteomes" id="UP000638188"/>
    </source>
</evidence>
<feature type="signal peptide" evidence="2">
    <location>
        <begin position="1"/>
        <end position="21"/>
    </location>
</feature>
<protein>
    <submittedName>
        <fullName evidence="3">Uncharacterized protein</fullName>
    </submittedName>
</protein>
<sequence>MFRFVFILSAMLLATTTIIHANPMIEEFEAQLEEADRQGVTGPEIEQLRQLLEQVKADEAKDAAYADSMDDNSSGASMDEGSSAPSAENAANNNTLTYTSSEGEDKSVNVDKSQLENYAGVYANEHRDPAVADFRYTLRADGSAMLEHRVCENCTHELSGEASSRDWQIQYEAIEWAPMVTETGSPMMRSTEDMNGEAFDARVLIVTLQGGKVMSLNHYRDAKGDALGGPYGVPRYRQ</sequence>
<dbReference type="EMBL" id="BMFF01000002">
    <property type="protein sequence ID" value="GGC94709.1"/>
    <property type="molecule type" value="Genomic_DNA"/>
</dbReference>
<feature type="compositionally biased region" description="Low complexity" evidence="1">
    <location>
        <begin position="82"/>
        <end position="94"/>
    </location>
</feature>
<dbReference type="Proteomes" id="UP000638188">
    <property type="component" value="Unassembled WGS sequence"/>
</dbReference>